<feature type="compositionally biased region" description="Basic and acidic residues" evidence="5">
    <location>
        <begin position="181"/>
        <end position="194"/>
    </location>
</feature>
<dbReference type="InterPro" id="IPR015033">
    <property type="entry name" value="HBS1-like_N"/>
</dbReference>
<name>A0A9P7UYW3_9AGAR</name>
<evidence type="ECO:0000313" key="7">
    <source>
        <dbReference type="EMBL" id="KAG7097236.1"/>
    </source>
</evidence>
<keyword evidence="2" id="KW-0963">Cytoplasm</keyword>
<dbReference type="RefSeq" id="XP_043013706.1">
    <property type="nucleotide sequence ID" value="XM_043149104.1"/>
</dbReference>
<evidence type="ECO:0000256" key="1">
    <source>
        <dbReference type="ARBA" id="ARBA00004496"/>
    </source>
</evidence>
<evidence type="ECO:0000256" key="2">
    <source>
        <dbReference type="ARBA" id="ARBA00022490"/>
    </source>
</evidence>
<dbReference type="GO" id="GO:0006412">
    <property type="term" value="P:translation"/>
    <property type="evidence" value="ECO:0007669"/>
    <property type="project" value="UniProtKB-KW"/>
</dbReference>
<dbReference type="EMBL" id="CM032182">
    <property type="protein sequence ID" value="KAG7097236.1"/>
    <property type="molecule type" value="Genomic_DNA"/>
</dbReference>
<evidence type="ECO:0000256" key="5">
    <source>
        <dbReference type="SAM" id="MobiDB-lite"/>
    </source>
</evidence>
<reference evidence="7" key="1">
    <citation type="journal article" date="2021" name="Genome Biol. Evol.">
        <title>The assembled and annotated genome of the fairy-ring fungus Marasmius oreades.</title>
        <authorList>
            <person name="Hiltunen M."/>
            <person name="Ament-Velasquez S.L."/>
            <person name="Johannesson H."/>
        </authorList>
    </citation>
    <scope>NUCLEOTIDE SEQUENCE</scope>
    <source>
        <strain evidence="7">03SP1</strain>
    </source>
</reference>
<feature type="domain" description="HBS1-like protein N-terminal" evidence="6">
    <location>
        <begin position="14"/>
        <end position="106"/>
    </location>
</feature>
<dbReference type="GO" id="GO:0005737">
    <property type="term" value="C:cytoplasm"/>
    <property type="evidence" value="ECO:0007669"/>
    <property type="project" value="UniProtKB-SubCell"/>
</dbReference>
<comment type="subcellular location">
    <subcellularLocation>
        <location evidence="1">Cytoplasm</location>
    </subcellularLocation>
</comment>
<proteinExistence type="predicted"/>
<dbReference type="AlphaFoldDB" id="A0A9P7UYW3"/>
<keyword evidence="4" id="KW-0648">Protein biosynthesis</keyword>
<gene>
    <name evidence="7" type="ORF">E1B28_004607</name>
</gene>
<feature type="compositionally biased region" description="Polar residues" evidence="5">
    <location>
        <begin position="290"/>
        <end position="299"/>
    </location>
</feature>
<feature type="compositionally biased region" description="Pro residues" evidence="5">
    <location>
        <begin position="268"/>
        <end position="279"/>
    </location>
</feature>
<evidence type="ECO:0000259" key="6">
    <source>
        <dbReference type="Pfam" id="PF08938"/>
    </source>
</evidence>
<feature type="region of interest" description="Disordered" evidence="5">
    <location>
        <begin position="541"/>
        <end position="665"/>
    </location>
</feature>
<comment type="caution">
    <text evidence="7">The sequence shown here is derived from an EMBL/GenBank/DDBJ whole genome shotgun (WGS) entry which is preliminary data.</text>
</comment>
<feature type="compositionally biased region" description="Low complexity" evidence="5">
    <location>
        <begin position="254"/>
        <end position="267"/>
    </location>
</feature>
<dbReference type="OrthoDB" id="342024at2759"/>
<protein>
    <recommendedName>
        <fullName evidence="6">HBS1-like protein N-terminal domain-containing protein</fullName>
    </recommendedName>
</protein>
<keyword evidence="3" id="KW-0378">Hydrolase</keyword>
<sequence>MSRHRYIKNLNISDELDDDALSDGGEEDMTAEQQCMASQSLFRSLSSIDPSLVQMIDALEQVRQVIGDEDISGMSDNEVRGTVWYYNFDVEESVNWCLQEQEKRRAARERQGSPPVQYTHYEHYYETNERPRIPLIHLAQQQMAEQQRQWEELDADGLERESEMDPTGTEDDNMHLYPEKRSLTPITEKTERTELSSLWRHRPPSDGTSTSYGNVLNNGYLDPPPDSPMDPNMIPLSPSESALHRLSLYEPAPSRTSSATQTSVSSSPRPPSEPVPPIDTIPDIPDSTSRSTHPTTQKSLHSRPTLHNTVKQSKLAQLASSRASSRTKSSTSLISDHSQSVKTYPGLRPNEHSTRPISSTVRQSIAPSSTSYHVDKAIQFAIEMEAQDRAAALEPLKTEKPLPKTPSARSKLSAKAQSSASTSKSVVTPVAPTPSKAPQMLSTDSPASIRPLSKLALLAQEKATKTDIKKVLSAPITRSPPQLPPEHTEYLIPVANGSSVTTAITTSYQTLYSLTDPSRPSTSDSPYVVPLSAVDYTTDTTKTSVAKPSKLAMKARKAQEKQSSVVKEETSARYEVPSMFLPHSTRSRGESTKKDKDKGKARSTASTGSTLRHHRSTRGKEHSIPDVASSPGFAFNIPSPDDIVLGARRGTTLDRGDRKIASAST</sequence>
<feature type="compositionally biased region" description="Low complexity" evidence="5">
    <location>
        <begin position="280"/>
        <end position="289"/>
    </location>
</feature>
<feature type="compositionally biased region" description="Polar residues" evidence="5">
    <location>
        <begin position="355"/>
        <end position="368"/>
    </location>
</feature>
<evidence type="ECO:0000256" key="3">
    <source>
        <dbReference type="ARBA" id="ARBA00022801"/>
    </source>
</evidence>
<accession>A0A9P7UYW3</accession>
<evidence type="ECO:0000313" key="8">
    <source>
        <dbReference type="Proteomes" id="UP001049176"/>
    </source>
</evidence>
<feature type="region of interest" description="Disordered" evidence="5">
    <location>
        <begin position="251"/>
        <end position="368"/>
    </location>
</feature>
<dbReference type="GeneID" id="66073683"/>
<feature type="compositionally biased region" description="Low complexity" evidence="5">
    <location>
        <begin position="312"/>
        <end position="335"/>
    </location>
</feature>
<feature type="compositionally biased region" description="Polar residues" evidence="5">
    <location>
        <begin position="206"/>
        <end position="217"/>
    </location>
</feature>
<feature type="compositionally biased region" description="Basic and acidic residues" evidence="5">
    <location>
        <begin position="651"/>
        <end position="665"/>
    </location>
</feature>
<organism evidence="7 8">
    <name type="scientific">Marasmius oreades</name>
    <name type="common">fairy-ring Marasmius</name>
    <dbReference type="NCBI Taxonomy" id="181124"/>
    <lineage>
        <taxon>Eukaryota</taxon>
        <taxon>Fungi</taxon>
        <taxon>Dikarya</taxon>
        <taxon>Basidiomycota</taxon>
        <taxon>Agaricomycotina</taxon>
        <taxon>Agaricomycetes</taxon>
        <taxon>Agaricomycetidae</taxon>
        <taxon>Agaricales</taxon>
        <taxon>Marasmiineae</taxon>
        <taxon>Marasmiaceae</taxon>
        <taxon>Marasmius</taxon>
    </lineage>
</organism>
<feature type="region of interest" description="Disordered" evidence="5">
    <location>
        <begin position="181"/>
        <end position="238"/>
    </location>
</feature>
<feature type="compositionally biased region" description="Basic and acidic residues" evidence="5">
    <location>
        <begin position="587"/>
        <end position="600"/>
    </location>
</feature>
<dbReference type="GO" id="GO:0016787">
    <property type="term" value="F:hydrolase activity"/>
    <property type="evidence" value="ECO:0007669"/>
    <property type="project" value="UniProtKB-KW"/>
</dbReference>
<keyword evidence="8" id="KW-1185">Reference proteome</keyword>
<feature type="compositionally biased region" description="Low complexity" evidence="5">
    <location>
        <begin position="405"/>
        <end position="438"/>
    </location>
</feature>
<dbReference type="Pfam" id="PF08938">
    <property type="entry name" value="HBS1_N"/>
    <property type="match status" value="1"/>
</dbReference>
<evidence type="ECO:0000256" key="4">
    <source>
        <dbReference type="ARBA" id="ARBA00022917"/>
    </source>
</evidence>
<dbReference type="Proteomes" id="UP001049176">
    <property type="component" value="Chromosome 2"/>
</dbReference>
<dbReference type="KEGG" id="more:E1B28_004607"/>
<feature type="region of interest" description="Disordered" evidence="5">
    <location>
        <begin position="394"/>
        <end position="446"/>
    </location>
</feature>